<dbReference type="InterPro" id="IPR013856">
    <property type="entry name" value="Peptidase_M4_domain"/>
</dbReference>
<evidence type="ECO:0000256" key="6">
    <source>
        <dbReference type="ARBA" id="ARBA00023049"/>
    </source>
</evidence>
<dbReference type="InterPro" id="IPR001570">
    <property type="entry name" value="Peptidase_M4_C_domain"/>
</dbReference>
<dbReference type="EC" id="3.4.24.-" evidence="8"/>
<dbReference type="Proteomes" id="UP000050827">
    <property type="component" value="Unassembled WGS sequence"/>
</dbReference>
<evidence type="ECO:0000256" key="4">
    <source>
        <dbReference type="ARBA" id="ARBA00022801"/>
    </source>
</evidence>
<accession>A0A0Q0X165</accession>
<organism evidence="11 12">
    <name type="scientific">Flagellimonas eckloniae</name>
    <dbReference type="NCBI Taxonomy" id="346185"/>
    <lineage>
        <taxon>Bacteria</taxon>
        <taxon>Pseudomonadati</taxon>
        <taxon>Bacteroidota</taxon>
        <taxon>Flavobacteriia</taxon>
        <taxon>Flavobacteriales</taxon>
        <taxon>Flavobacteriaceae</taxon>
        <taxon>Flagellimonas</taxon>
    </lineage>
</organism>
<keyword evidence="6 8" id="KW-0482">Metalloprotease</keyword>
<dbReference type="GO" id="GO:0005576">
    <property type="term" value="C:extracellular region"/>
    <property type="evidence" value="ECO:0007669"/>
    <property type="project" value="UniProtKB-SubCell"/>
</dbReference>
<dbReference type="STRING" id="346185.AAY42_16700"/>
<dbReference type="Pfam" id="PF01447">
    <property type="entry name" value="Peptidase_M4"/>
    <property type="match status" value="1"/>
</dbReference>
<keyword evidence="4 8" id="KW-0378">Hydrolase</keyword>
<comment type="cofactor">
    <cofactor evidence="8">
        <name>Zn(2+)</name>
        <dbReference type="ChEBI" id="CHEBI:29105"/>
    </cofactor>
</comment>
<gene>
    <name evidence="11" type="ORF">AAY42_16700</name>
</gene>
<protein>
    <recommendedName>
        <fullName evidence="8">Neutral metalloproteinase</fullName>
        <ecNumber evidence="8">3.4.24.-</ecNumber>
    </recommendedName>
</protein>
<sequence>MKTLENHDHHHCSIHCIMPPHMLESIKMRGTDKQKKEAMGLEKLAHEIRERRNELIPSGGFQVADEVFGIAPLNPNREVYDGESKVGLPGKLARKEGDGPTGDREVDEAFDGAGDTFRLFADIYGRDSLDGNGMKLISTVHHRNNYDNAFWNGSQMAYGDGNFFEPLTRSLTVIGHELSHGVVQFSGGLIYRNQSGALNEHFADVMGCLTEQHKKDQEASDADWLVGAEIIGPGINGDALRSMKTPGLAYNDPLLGKDPQPYHMDHYVNTSQDNGGVHINSGIPNHAFYLYAVMLGGKSWEQAGHVWYDALQNINNPHATFVDWADETLNQAFVRFGNGSREFLLLRRAWKLVGIY</sequence>
<keyword evidence="2 8" id="KW-0645">Protease</keyword>
<dbReference type="PANTHER" id="PTHR43579">
    <property type="match status" value="1"/>
</dbReference>
<comment type="function">
    <text evidence="8">Extracellular zinc metalloprotease.</text>
</comment>
<evidence type="ECO:0000313" key="11">
    <source>
        <dbReference type="EMBL" id="KQC31341.1"/>
    </source>
</evidence>
<evidence type="ECO:0000256" key="2">
    <source>
        <dbReference type="ARBA" id="ARBA00022670"/>
    </source>
</evidence>
<keyword evidence="8" id="KW-0964">Secreted</keyword>
<evidence type="ECO:0000256" key="7">
    <source>
        <dbReference type="PIRSR" id="PIRSR623612-1"/>
    </source>
</evidence>
<comment type="caution">
    <text evidence="11">The sequence shown here is derived from an EMBL/GenBank/DDBJ whole genome shotgun (WGS) entry which is preliminary data.</text>
</comment>
<evidence type="ECO:0000259" key="9">
    <source>
        <dbReference type="Pfam" id="PF01447"/>
    </source>
</evidence>
<dbReference type="InterPro" id="IPR052759">
    <property type="entry name" value="Metalloprotease_M4"/>
</dbReference>
<dbReference type="GO" id="GO:0004222">
    <property type="term" value="F:metalloendopeptidase activity"/>
    <property type="evidence" value="ECO:0007669"/>
    <property type="project" value="UniProtKB-UniRule"/>
</dbReference>
<dbReference type="PATRIC" id="fig|1547436.3.peg.3441"/>
<reference evidence="11 12" key="1">
    <citation type="submission" date="2015-04" db="EMBL/GenBank/DDBJ databases">
        <title>Complete genome of flavobacterium.</title>
        <authorList>
            <person name="Kwon Y.M."/>
            <person name="Kim S.-J."/>
        </authorList>
    </citation>
    <scope>NUCLEOTIDE SEQUENCE [LARGE SCALE GENOMIC DNA]</scope>
    <source>
        <strain evidence="11 12">DK169</strain>
    </source>
</reference>
<dbReference type="AlphaFoldDB" id="A0A0Q0X165"/>
<name>A0A0Q0X165_9FLAO</name>
<dbReference type="InterPro" id="IPR027268">
    <property type="entry name" value="Peptidase_M4/M1_CTD_sf"/>
</dbReference>
<keyword evidence="12" id="KW-1185">Reference proteome</keyword>
<feature type="domain" description="Peptidase M4" evidence="9">
    <location>
        <begin position="109"/>
        <end position="184"/>
    </location>
</feature>
<dbReference type="Gene3D" id="3.10.170.10">
    <property type="match status" value="1"/>
</dbReference>
<evidence type="ECO:0000256" key="1">
    <source>
        <dbReference type="ARBA" id="ARBA00009388"/>
    </source>
</evidence>
<feature type="domain" description="Peptidase M4 C-terminal" evidence="10">
    <location>
        <begin position="188"/>
        <end position="355"/>
    </location>
</feature>
<feature type="active site" description="Proton donor" evidence="7">
    <location>
        <position position="278"/>
    </location>
</feature>
<dbReference type="RefSeq" id="WP_082433484.1">
    <property type="nucleotide sequence ID" value="NZ_LCTZ01000002.1"/>
</dbReference>
<proteinExistence type="inferred from homology"/>
<dbReference type="OrthoDB" id="9792152at2"/>
<comment type="similarity">
    <text evidence="1 8">Belongs to the peptidase M4 family.</text>
</comment>
<dbReference type="InterPro" id="IPR023612">
    <property type="entry name" value="Peptidase_M4"/>
</dbReference>
<dbReference type="PANTHER" id="PTHR43579:SF1">
    <property type="entry name" value="NEUTRAL METALLOPROTEINASE"/>
    <property type="match status" value="1"/>
</dbReference>
<evidence type="ECO:0000256" key="3">
    <source>
        <dbReference type="ARBA" id="ARBA00022723"/>
    </source>
</evidence>
<evidence type="ECO:0000313" key="12">
    <source>
        <dbReference type="Proteomes" id="UP000050827"/>
    </source>
</evidence>
<keyword evidence="5 8" id="KW-0862">Zinc</keyword>
<dbReference type="SUPFAM" id="SSF55486">
    <property type="entry name" value="Metalloproteases ('zincins'), catalytic domain"/>
    <property type="match status" value="1"/>
</dbReference>
<dbReference type="Pfam" id="PF02868">
    <property type="entry name" value="Peptidase_M4_C"/>
    <property type="match status" value="1"/>
</dbReference>
<comment type="subcellular location">
    <subcellularLocation>
        <location evidence="8">Secreted</location>
    </subcellularLocation>
</comment>
<dbReference type="GO" id="GO:0006508">
    <property type="term" value="P:proteolysis"/>
    <property type="evidence" value="ECO:0007669"/>
    <property type="project" value="UniProtKB-KW"/>
</dbReference>
<evidence type="ECO:0000259" key="10">
    <source>
        <dbReference type="Pfam" id="PF02868"/>
    </source>
</evidence>
<evidence type="ECO:0000256" key="5">
    <source>
        <dbReference type="ARBA" id="ARBA00022833"/>
    </source>
</evidence>
<dbReference type="CDD" id="cd09597">
    <property type="entry name" value="M4_TLP"/>
    <property type="match status" value="1"/>
</dbReference>
<keyword evidence="3" id="KW-0479">Metal-binding</keyword>
<dbReference type="Gene3D" id="1.10.390.10">
    <property type="entry name" value="Neutral Protease Domain 2"/>
    <property type="match status" value="1"/>
</dbReference>
<evidence type="ECO:0000256" key="8">
    <source>
        <dbReference type="RuleBase" id="RU366073"/>
    </source>
</evidence>
<dbReference type="PRINTS" id="PR00730">
    <property type="entry name" value="THERMOLYSIN"/>
</dbReference>
<dbReference type="GO" id="GO:0046872">
    <property type="term" value="F:metal ion binding"/>
    <property type="evidence" value="ECO:0007669"/>
    <property type="project" value="UniProtKB-UniRule"/>
</dbReference>
<dbReference type="EMBL" id="LCTZ01000002">
    <property type="protein sequence ID" value="KQC31341.1"/>
    <property type="molecule type" value="Genomic_DNA"/>
</dbReference>
<feature type="active site" evidence="7">
    <location>
        <position position="177"/>
    </location>
</feature>